<accession>A0A165BEV8</accession>
<dbReference type="EMBL" id="KV427674">
    <property type="protein sequence ID" value="KZT00905.1"/>
    <property type="molecule type" value="Genomic_DNA"/>
</dbReference>
<protein>
    <submittedName>
        <fullName evidence="3">DHH phosphoesterase</fullName>
    </submittedName>
</protein>
<dbReference type="GeneID" id="63822192"/>
<dbReference type="PANTHER" id="PTHR30255:SF2">
    <property type="entry name" value="SINGLE-STRANDED-DNA-SPECIFIC EXONUCLEASE RECJ"/>
    <property type="match status" value="1"/>
</dbReference>
<dbReference type="GO" id="GO:0004527">
    <property type="term" value="F:exonuclease activity"/>
    <property type="evidence" value="ECO:0007669"/>
    <property type="project" value="UniProtKB-KW"/>
</dbReference>
<dbReference type="AlphaFoldDB" id="A0A165BEV8"/>
<gene>
    <name evidence="3" type="ORF">LAESUDRAFT_665004</name>
</gene>
<evidence type="ECO:0000313" key="4">
    <source>
        <dbReference type="Proteomes" id="UP000076871"/>
    </source>
</evidence>
<dbReference type="InterPro" id="IPR038763">
    <property type="entry name" value="DHH_sf"/>
</dbReference>
<feature type="compositionally biased region" description="Basic and acidic residues" evidence="1">
    <location>
        <begin position="1"/>
        <end position="16"/>
    </location>
</feature>
<dbReference type="STRING" id="1314785.A0A165BEV8"/>
<dbReference type="RefSeq" id="XP_040758645.1">
    <property type="nucleotide sequence ID" value="XM_040905162.1"/>
</dbReference>
<dbReference type="PANTHER" id="PTHR30255">
    <property type="entry name" value="SINGLE-STRANDED-DNA-SPECIFIC EXONUCLEASE RECJ"/>
    <property type="match status" value="1"/>
</dbReference>
<evidence type="ECO:0000313" key="3">
    <source>
        <dbReference type="EMBL" id="KZT00905.1"/>
    </source>
</evidence>
<keyword evidence="4" id="KW-1185">Reference proteome</keyword>
<dbReference type="Pfam" id="PF01368">
    <property type="entry name" value="DHH"/>
    <property type="match status" value="1"/>
</dbReference>
<proteinExistence type="predicted"/>
<feature type="compositionally biased region" description="Polar residues" evidence="1">
    <location>
        <begin position="444"/>
        <end position="453"/>
    </location>
</feature>
<name>A0A165BEV8_9APHY</name>
<sequence length="461" mass="50097">MRKRPRTESRVADKHSSPPTLAGPTPDDSDVPISTANGWPASQEAVTAARAFLTECAHAQQPVLLLPDKDADGLCSGFILHRTLLALGLAPSLLSVHFVAKGSNVHAASERAAIARHGPRYIILADQGSRACPPIADDASVRTLIVDHHQSDAFPDGAQVLSAAHHEPVATSSTLAYILCRPLVLAVSGSAEIIEQLEYLCVMGTIGDLGTAFRWDPPFPDMRDCIKRYSKKVSNEAVSLLNAPRRTARYDVLSAWTALLNTSSPRELVSPSNLHARRLHAARKEVREETQRCAHTAPTFSGDGRVALIRISSGAQVHPLIATRWASTLKSTRLEMVMCANDGYLPGQGMTNFACRVARCAKHGGKPADDGDINIIEMLKDYADRVPGLRAKMGEDFARGHKQASGGIVRTQDFERLWSVMLDAEPVELGAGRSQRKKRKTGTDQEPAQTNTLEGWIRRKP</sequence>
<dbReference type="SUPFAM" id="SSF64182">
    <property type="entry name" value="DHH phosphoesterases"/>
    <property type="match status" value="1"/>
</dbReference>
<evidence type="ECO:0000259" key="2">
    <source>
        <dbReference type="Pfam" id="PF01368"/>
    </source>
</evidence>
<dbReference type="OrthoDB" id="284473at2759"/>
<dbReference type="Proteomes" id="UP000076871">
    <property type="component" value="Unassembled WGS sequence"/>
</dbReference>
<feature type="domain" description="DDH" evidence="2">
    <location>
        <begin position="63"/>
        <end position="185"/>
    </location>
</feature>
<feature type="region of interest" description="Disordered" evidence="1">
    <location>
        <begin position="1"/>
        <end position="37"/>
    </location>
</feature>
<dbReference type="InterPro" id="IPR051673">
    <property type="entry name" value="SSDNA_exonuclease_RecJ"/>
</dbReference>
<evidence type="ECO:0000256" key="1">
    <source>
        <dbReference type="SAM" id="MobiDB-lite"/>
    </source>
</evidence>
<feature type="region of interest" description="Disordered" evidence="1">
    <location>
        <begin position="429"/>
        <end position="461"/>
    </location>
</feature>
<dbReference type="InterPro" id="IPR001667">
    <property type="entry name" value="DDH_dom"/>
</dbReference>
<reference evidence="3 4" key="1">
    <citation type="journal article" date="2016" name="Mol. Biol. Evol.">
        <title>Comparative Genomics of Early-Diverging Mushroom-Forming Fungi Provides Insights into the Origins of Lignocellulose Decay Capabilities.</title>
        <authorList>
            <person name="Nagy L.G."/>
            <person name="Riley R."/>
            <person name="Tritt A."/>
            <person name="Adam C."/>
            <person name="Daum C."/>
            <person name="Floudas D."/>
            <person name="Sun H."/>
            <person name="Yadav J.S."/>
            <person name="Pangilinan J."/>
            <person name="Larsson K.H."/>
            <person name="Matsuura K."/>
            <person name="Barry K."/>
            <person name="Labutti K."/>
            <person name="Kuo R."/>
            <person name="Ohm R.A."/>
            <person name="Bhattacharya S.S."/>
            <person name="Shirouzu T."/>
            <person name="Yoshinaga Y."/>
            <person name="Martin F.M."/>
            <person name="Grigoriev I.V."/>
            <person name="Hibbett D.S."/>
        </authorList>
    </citation>
    <scope>NUCLEOTIDE SEQUENCE [LARGE SCALE GENOMIC DNA]</scope>
    <source>
        <strain evidence="3 4">93-53</strain>
    </source>
</reference>
<dbReference type="Gene3D" id="3.90.1640.30">
    <property type="match status" value="1"/>
</dbReference>
<organism evidence="3 4">
    <name type="scientific">Laetiporus sulphureus 93-53</name>
    <dbReference type="NCBI Taxonomy" id="1314785"/>
    <lineage>
        <taxon>Eukaryota</taxon>
        <taxon>Fungi</taxon>
        <taxon>Dikarya</taxon>
        <taxon>Basidiomycota</taxon>
        <taxon>Agaricomycotina</taxon>
        <taxon>Agaricomycetes</taxon>
        <taxon>Polyporales</taxon>
        <taxon>Laetiporus</taxon>
    </lineage>
</organism>
<dbReference type="InParanoid" id="A0A165BEV8"/>